<evidence type="ECO:0000313" key="1">
    <source>
        <dbReference type="EMBL" id="TWB82581.1"/>
    </source>
</evidence>
<comment type="caution">
    <text evidence="1">The sequence shown here is derived from an EMBL/GenBank/DDBJ whole genome shotgun (WGS) entry which is preliminary data.</text>
</comment>
<proteinExistence type="predicted"/>
<dbReference type="PANTHER" id="PTHR39328:SF1">
    <property type="entry name" value="BLL2871 PROTEIN"/>
    <property type="match status" value="1"/>
</dbReference>
<dbReference type="Gene3D" id="3.60.20.10">
    <property type="entry name" value="Glutamine Phosphoribosylpyrophosphate, subunit 1, domain 1"/>
    <property type="match status" value="1"/>
</dbReference>
<accession>A0A560KGZ8</accession>
<keyword evidence="1" id="KW-0378">Hydrolase</keyword>
<dbReference type="InterPro" id="IPR029055">
    <property type="entry name" value="Ntn_hydrolases_N"/>
</dbReference>
<gene>
    <name evidence="1" type="ORF">FBZ87_101289</name>
</gene>
<dbReference type="Proteomes" id="UP000320516">
    <property type="component" value="Unassembled WGS sequence"/>
</dbReference>
<protein>
    <submittedName>
        <fullName evidence="1">Putative Ntn-hydrolase superfamily protein</fullName>
    </submittedName>
</protein>
<reference evidence="1 2" key="1">
    <citation type="submission" date="2019-06" db="EMBL/GenBank/DDBJ databases">
        <title>Genomic Encyclopedia of Type Strains, Phase IV (KMG-V): Genome sequencing to study the core and pangenomes of soil and plant-associated prokaryotes.</title>
        <authorList>
            <person name="Whitman W."/>
        </authorList>
    </citation>
    <scope>NUCLEOTIDE SEQUENCE [LARGE SCALE GENOMIC DNA]</scope>
    <source>
        <strain evidence="1 2">BR 12005</strain>
    </source>
</reference>
<dbReference type="PANTHER" id="PTHR39328">
    <property type="entry name" value="BLL2871 PROTEIN"/>
    <property type="match status" value="1"/>
</dbReference>
<evidence type="ECO:0000313" key="2">
    <source>
        <dbReference type="Proteomes" id="UP000320516"/>
    </source>
</evidence>
<sequence length="335" mass="34163">MSAARAAPASWCADAHAVVVGPLALAGLLAATAPAGATFSIIACDQDRCGVAVATNNLAVGASVDYAQAGVGAVVTQFETNPAMGPKALALMAAGHTPAEALATLLREDGDFDGEGMEARQVALVDAQGRTAVFTGRDAMASAYAGDRRGPGYAVQGNGLAGPAVLTAMEDAYKAARGGLEDRLLAALEAGQAAGGQSIGKLSAALVARTPDGFPLDLDYRVDASAQPLPDLRALVERHHAWQAVIRADRAARKGDTAAARAALAEAAQLAHGWDRVWRRAARVALMLGDTVAVRDYLARMAAANPVWGLQEAADPVYRGLASPVDAASAPNPAR</sequence>
<dbReference type="GO" id="GO:0016787">
    <property type="term" value="F:hydrolase activity"/>
    <property type="evidence" value="ECO:0007669"/>
    <property type="project" value="UniProtKB-KW"/>
</dbReference>
<dbReference type="EMBL" id="VITV01000001">
    <property type="protein sequence ID" value="TWB82581.1"/>
    <property type="molecule type" value="Genomic_DNA"/>
</dbReference>
<dbReference type="Pfam" id="PF06267">
    <property type="entry name" value="DUF1028"/>
    <property type="match status" value="1"/>
</dbReference>
<dbReference type="InterPro" id="IPR010430">
    <property type="entry name" value="DUF1028"/>
</dbReference>
<name>A0A560KGZ8_9PROT</name>
<dbReference type="SUPFAM" id="SSF56235">
    <property type="entry name" value="N-terminal nucleophile aminohydrolases (Ntn hydrolases)"/>
    <property type="match status" value="1"/>
</dbReference>
<organism evidence="1 2">
    <name type="scientific">Nitrospirillum amazonense</name>
    <dbReference type="NCBI Taxonomy" id="28077"/>
    <lineage>
        <taxon>Bacteria</taxon>
        <taxon>Pseudomonadati</taxon>
        <taxon>Pseudomonadota</taxon>
        <taxon>Alphaproteobacteria</taxon>
        <taxon>Rhodospirillales</taxon>
        <taxon>Azospirillaceae</taxon>
        <taxon>Nitrospirillum</taxon>
    </lineage>
</organism>
<dbReference type="AlphaFoldDB" id="A0A560KGZ8"/>